<dbReference type="EMBL" id="JACLAN010000013">
    <property type="protein sequence ID" value="MBC8674255.1"/>
    <property type="molecule type" value="Genomic_DNA"/>
</dbReference>
<gene>
    <name evidence="1" type="ORF">H2136_19685</name>
</gene>
<evidence type="ECO:0000313" key="1">
    <source>
        <dbReference type="EMBL" id="MBC8674255.1"/>
    </source>
</evidence>
<sequence>MEGIAEQFDTLHEERVYQFMEYEAYEAMRQVAICDHQSRVWLLYPDTDRLAGALRGASRSASAWTRVINCPVFTKTQTTGEAKWKL</sequence>
<comment type="caution">
    <text evidence="1">The sequence shown here is derived from an EMBL/GenBank/DDBJ whole genome shotgun (WGS) entry which is preliminary data.</text>
</comment>
<proteinExistence type="predicted"/>
<organism evidence="1">
    <name type="scientific">Aeromonas hydrophila</name>
    <dbReference type="NCBI Taxonomy" id="644"/>
    <lineage>
        <taxon>Bacteria</taxon>
        <taxon>Pseudomonadati</taxon>
        <taxon>Pseudomonadota</taxon>
        <taxon>Gammaproteobacteria</taxon>
        <taxon>Aeromonadales</taxon>
        <taxon>Aeromonadaceae</taxon>
        <taxon>Aeromonas</taxon>
    </lineage>
</organism>
<reference evidence="1" key="1">
    <citation type="submission" date="2020-07" db="EMBL/GenBank/DDBJ databases">
        <title>Carbapenem Resistant Aeromonas hydrophila Carrying blacphA7 Isolated from Two Solid Organ Transplant Patients.</title>
        <authorList>
            <person name="Hilt E."/>
            <person name="Fitzwater S.P."/>
            <person name="Ward K."/>
            <person name="De St Maurice A."/>
            <person name="Chandrasekaran S."/>
            <person name="Garner O.B."/>
            <person name="Yang S."/>
        </authorList>
    </citation>
    <scope>NUCLEOTIDE SEQUENCE</scope>
    <source>
        <strain evidence="1">B-1</strain>
    </source>
</reference>
<accession>A0A926ITT2</accession>
<name>A0A926ITT2_AERHY</name>
<protein>
    <submittedName>
        <fullName evidence="1">Uncharacterized protein</fullName>
    </submittedName>
</protein>
<dbReference type="AlphaFoldDB" id="A0A926ITT2"/>